<dbReference type="InterPro" id="IPR003010">
    <property type="entry name" value="C-N_Hydrolase"/>
</dbReference>
<dbReference type="InterPro" id="IPR001110">
    <property type="entry name" value="UPF0012_CS"/>
</dbReference>
<dbReference type="InterPro" id="IPR045254">
    <property type="entry name" value="Nit1/2_C-N_Hydrolase"/>
</dbReference>
<evidence type="ECO:0000259" key="3">
    <source>
        <dbReference type="PROSITE" id="PS50263"/>
    </source>
</evidence>
<organism evidence="4 5">
    <name type="scientific">Devosia nitrariae</name>
    <dbReference type="NCBI Taxonomy" id="2071872"/>
    <lineage>
        <taxon>Bacteria</taxon>
        <taxon>Pseudomonadati</taxon>
        <taxon>Pseudomonadota</taxon>
        <taxon>Alphaproteobacteria</taxon>
        <taxon>Hyphomicrobiales</taxon>
        <taxon>Devosiaceae</taxon>
        <taxon>Devosia</taxon>
    </lineage>
</organism>
<sequence>MKIAALQMRSGVEPEANMDALEALAEEAAEQGATYLLSPEVTVVFAENREQLAEIAGPYEGNPHLARAAGIARRLGVHLHIGSLATALPDGRFANRSVLFGPDGVVKATYDKIHLFDATLSGLRDYRESATYRGGDRAVTAPVGDFTLGLAICYDMRFPLLFNALAKNGAQVIAVPAAFTVPTGEAHWHVLLRARAIETGSYVIAAAQGGQHANGRATFGHSLIIDPWGRIVAEIDGDAPGVAIAEVDLTKVTDARTRIPVLANEREFAAHPVLPQAAI</sequence>
<reference evidence="5" key="1">
    <citation type="journal article" date="2019" name="Int. J. Syst. Evol. Microbiol.">
        <title>The Global Catalogue of Microorganisms (GCM) 10K type strain sequencing project: providing services to taxonomists for standard genome sequencing and annotation.</title>
        <authorList>
            <consortium name="The Broad Institute Genomics Platform"/>
            <consortium name="The Broad Institute Genome Sequencing Center for Infectious Disease"/>
            <person name="Wu L."/>
            <person name="Ma J."/>
        </authorList>
    </citation>
    <scope>NUCLEOTIDE SEQUENCE [LARGE SCALE GENOMIC DNA]</scope>
    <source>
        <strain evidence="5">NBRC 112416</strain>
    </source>
</reference>
<accession>A0ABQ5W2P6</accession>
<evidence type="ECO:0000313" key="5">
    <source>
        <dbReference type="Proteomes" id="UP001156691"/>
    </source>
</evidence>
<dbReference type="EMBL" id="BSNS01000007">
    <property type="protein sequence ID" value="GLQ54108.1"/>
    <property type="molecule type" value="Genomic_DNA"/>
</dbReference>
<dbReference type="Proteomes" id="UP001156691">
    <property type="component" value="Unassembled WGS sequence"/>
</dbReference>
<dbReference type="PANTHER" id="PTHR23088:SF27">
    <property type="entry name" value="DEAMINATED GLUTATHIONE AMIDASE"/>
    <property type="match status" value="1"/>
</dbReference>
<gene>
    <name evidence="4" type="ORF">GCM10010862_13670</name>
</gene>
<evidence type="ECO:0000256" key="1">
    <source>
        <dbReference type="ARBA" id="ARBA00010613"/>
    </source>
</evidence>
<dbReference type="Gene3D" id="3.60.110.10">
    <property type="entry name" value="Carbon-nitrogen hydrolase"/>
    <property type="match status" value="1"/>
</dbReference>
<dbReference type="CDD" id="cd07572">
    <property type="entry name" value="nit"/>
    <property type="match status" value="1"/>
</dbReference>
<comment type="caution">
    <text evidence="4">The sequence shown here is derived from an EMBL/GenBank/DDBJ whole genome shotgun (WGS) entry which is preliminary data.</text>
</comment>
<evidence type="ECO:0000256" key="2">
    <source>
        <dbReference type="ARBA" id="ARBA00022801"/>
    </source>
</evidence>
<protein>
    <submittedName>
        <fullName evidence="4">Amidohydrolase</fullName>
    </submittedName>
</protein>
<keyword evidence="5" id="KW-1185">Reference proteome</keyword>
<feature type="domain" description="CN hydrolase" evidence="3">
    <location>
        <begin position="1"/>
        <end position="249"/>
    </location>
</feature>
<name>A0ABQ5W2P6_9HYPH</name>
<proteinExistence type="inferred from homology"/>
<evidence type="ECO:0000313" key="4">
    <source>
        <dbReference type="EMBL" id="GLQ54108.1"/>
    </source>
</evidence>
<dbReference type="InterPro" id="IPR036526">
    <property type="entry name" value="C-N_Hydrolase_sf"/>
</dbReference>
<comment type="similarity">
    <text evidence="1">Belongs to the carbon-nitrogen hydrolase superfamily. NIT1/NIT2 family.</text>
</comment>
<dbReference type="Pfam" id="PF00795">
    <property type="entry name" value="CN_hydrolase"/>
    <property type="match status" value="1"/>
</dbReference>
<dbReference type="PROSITE" id="PS01227">
    <property type="entry name" value="UPF0012"/>
    <property type="match status" value="1"/>
</dbReference>
<dbReference type="PANTHER" id="PTHR23088">
    <property type="entry name" value="NITRILASE-RELATED"/>
    <property type="match status" value="1"/>
</dbReference>
<dbReference type="PROSITE" id="PS50263">
    <property type="entry name" value="CN_HYDROLASE"/>
    <property type="match status" value="1"/>
</dbReference>
<keyword evidence="2" id="KW-0378">Hydrolase</keyword>
<dbReference type="SUPFAM" id="SSF56317">
    <property type="entry name" value="Carbon-nitrogen hydrolase"/>
    <property type="match status" value="1"/>
</dbReference>
<dbReference type="RefSeq" id="WP_348523213.1">
    <property type="nucleotide sequence ID" value="NZ_BSNS01000007.1"/>
</dbReference>